<dbReference type="EMBL" id="JBFZPZ010000010">
    <property type="protein sequence ID" value="MEX9253534.1"/>
    <property type="molecule type" value="Genomic_DNA"/>
</dbReference>
<evidence type="ECO:0000313" key="2">
    <source>
        <dbReference type="EMBL" id="MEX9253534.1"/>
    </source>
</evidence>
<dbReference type="RefSeq" id="WP_369498114.1">
    <property type="nucleotide sequence ID" value="NZ_JBFZPZ010000010.1"/>
</dbReference>
<evidence type="ECO:0008006" key="4">
    <source>
        <dbReference type="Google" id="ProtNLM"/>
    </source>
</evidence>
<feature type="region of interest" description="Disordered" evidence="1">
    <location>
        <begin position="1"/>
        <end position="20"/>
    </location>
</feature>
<name>A0ABV4A8T3_9ENTR</name>
<dbReference type="Proteomes" id="UP001561463">
    <property type="component" value="Unassembled WGS sequence"/>
</dbReference>
<evidence type="ECO:0000256" key="1">
    <source>
        <dbReference type="SAM" id="MobiDB-lite"/>
    </source>
</evidence>
<accession>A0ABV4A8T3</accession>
<keyword evidence="3" id="KW-1185">Reference proteome</keyword>
<feature type="non-terminal residue" evidence="2">
    <location>
        <position position="1"/>
    </location>
</feature>
<gene>
    <name evidence="2" type="ORF">AB7Z85_13620</name>
</gene>
<protein>
    <recommendedName>
        <fullName evidence="4">IS5/IS1182 family transposase</fullName>
    </recommendedName>
</protein>
<evidence type="ECO:0000313" key="3">
    <source>
        <dbReference type="Proteomes" id="UP001561463"/>
    </source>
</evidence>
<proteinExistence type="predicted"/>
<reference evidence="2 3" key="1">
    <citation type="submission" date="2024-03" db="EMBL/GenBank/DDBJ databases">
        <title>Role of Flies in the Dissemination of Carbapenem-Resistant Enterobacteriaceae (CRE): An Epidemiological and Genomic Study in China.</title>
        <authorList>
            <person name="Chen K."/>
            <person name="Zhang R."/>
            <person name="Chen S."/>
        </authorList>
    </citation>
    <scope>NUCLEOTIDE SEQUENCE [LARGE SCALE GENOMIC DNA]</scope>
    <source>
        <strain evidence="3">fly-313</strain>
    </source>
</reference>
<comment type="caution">
    <text evidence="2">The sequence shown here is derived from an EMBL/GenBank/DDBJ whole genome shotgun (WGS) entry which is preliminary data.</text>
</comment>
<organism evidence="2 3">
    <name type="scientific">Pseudenterobacter timonensis</name>
    <dbReference type="NCBI Taxonomy" id="1755099"/>
    <lineage>
        <taxon>Bacteria</taxon>
        <taxon>Pseudomonadati</taxon>
        <taxon>Pseudomonadota</taxon>
        <taxon>Gammaproteobacteria</taxon>
        <taxon>Enterobacterales</taxon>
        <taxon>Enterobacteriaceae</taxon>
        <taxon>Pseudenterobacter</taxon>
    </lineage>
</organism>
<sequence>SEVKRRSADGSVGPPHARVGNCQASIKRTPYRKVRGFLLCARKNMPDGGFALSCLQLRFDSG</sequence>